<name>A0A9P6NT19_9BASI</name>
<protein>
    <submittedName>
        <fullName evidence="1">Uncharacterized protein</fullName>
    </submittedName>
</protein>
<comment type="caution">
    <text evidence="1">The sequence shown here is derived from an EMBL/GenBank/DDBJ whole genome shotgun (WGS) entry which is preliminary data.</text>
</comment>
<dbReference type="Proteomes" id="UP000886653">
    <property type="component" value="Unassembled WGS sequence"/>
</dbReference>
<dbReference type="EMBL" id="MU167213">
    <property type="protein sequence ID" value="KAG0151454.1"/>
    <property type="molecule type" value="Genomic_DNA"/>
</dbReference>
<reference evidence="1" key="1">
    <citation type="submission" date="2013-11" db="EMBL/GenBank/DDBJ databases">
        <title>Genome sequence of the fusiform rust pathogen reveals effectors for host alternation and coevolution with pine.</title>
        <authorList>
            <consortium name="DOE Joint Genome Institute"/>
            <person name="Smith K."/>
            <person name="Pendleton A."/>
            <person name="Kubisiak T."/>
            <person name="Anderson C."/>
            <person name="Salamov A."/>
            <person name="Aerts A."/>
            <person name="Riley R."/>
            <person name="Clum A."/>
            <person name="Lindquist E."/>
            <person name="Ence D."/>
            <person name="Campbell M."/>
            <person name="Kronenberg Z."/>
            <person name="Feau N."/>
            <person name="Dhillon B."/>
            <person name="Hamelin R."/>
            <person name="Burleigh J."/>
            <person name="Smith J."/>
            <person name="Yandell M."/>
            <person name="Nelson C."/>
            <person name="Grigoriev I."/>
            <person name="Davis J."/>
        </authorList>
    </citation>
    <scope>NUCLEOTIDE SEQUENCE</scope>
    <source>
        <strain evidence="1">G11</strain>
    </source>
</reference>
<dbReference type="AlphaFoldDB" id="A0A9P6NT19"/>
<organism evidence="1 2">
    <name type="scientific">Cronartium quercuum f. sp. fusiforme G11</name>
    <dbReference type="NCBI Taxonomy" id="708437"/>
    <lineage>
        <taxon>Eukaryota</taxon>
        <taxon>Fungi</taxon>
        <taxon>Dikarya</taxon>
        <taxon>Basidiomycota</taxon>
        <taxon>Pucciniomycotina</taxon>
        <taxon>Pucciniomycetes</taxon>
        <taxon>Pucciniales</taxon>
        <taxon>Coleosporiaceae</taxon>
        <taxon>Cronartium</taxon>
    </lineage>
</organism>
<evidence type="ECO:0000313" key="2">
    <source>
        <dbReference type="Proteomes" id="UP000886653"/>
    </source>
</evidence>
<proteinExistence type="predicted"/>
<accession>A0A9P6NT19</accession>
<sequence length="165" mass="18472">MWPRKSIGGKRVRARDMTDLELALGLRFPVRGTWSSYRGCRSPHDARPSLCTNVTSAGDMNKSINISQTACDESIQDLSREIAPLQSSFGFKLRLYELSSMSVHHPGLVLLLDGMTSSSVNARPIEDSYKVRRISEMWLANLRAPKLTRDVTWGTLADVRVKPIP</sequence>
<keyword evidence="2" id="KW-1185">Reference proteome</keyword>
<gene>
    <name evidence="1" type="ORF">CROQUDRAFT_86877</name>
</gene>
<evidence type="ECO:0000313" key="1">
    <source>
        <dbReference type="EMBL" id="KAG0151454.1"/>
    </source>
</evidence>